<protein>
    <submittedName>
        <fullName evidence="2">Acetyltransferase, GNAT family</fullName>
    </submittedName>
</protein>
<reference evidence="2" key="1">
    <citation type="submission" date="2020-02" db="EMBL/GenBank/DDBJ databases">
        <authorList>
            <person name="Meier V. D."/>
        </authorList>
    </citation>
    <scope>NUCLEOTIDE SEQUENCE</scope>
    <source>
        <strain evidence="2">AVDCRST_MAG19</strain>
    </source>
</reference>
<proteinExistence type="predicted"/>
<dbReference type="Pfam" id="PF00583">
    <property type="entry name" value="Acetyltransf_1"/>
    <property type="match status" value="1"/>
</dbReference>
<dbReference type="EMBL" id="CADCWL010000120">
    <property type="protein sequence ID" value="CAA9568143.1"/>
    <property type="molecule type" value="Genomic_DNA"/>
</dbReference>
<dbReference type="PANTHER" id="PTHR43138:SF1">
    <property type="entry name" value="N-ACETYLTRANSFERASE ACA1"/>
    <property type="match status" value="1"/>
</dbReference>
<dbReference type="Gene3D" id="3.40.630.30">
    <property type="match status" value="1"/>
</dbReference>
<dbReference type="InterPro" id="IPR052742">
    <property type="entry name" value="Mito_N-acetyltransferase"/>
</dbReference>
<dbReference type="SUPFAM" id="SSF55729">
    <property type="entry name" value="Acyl-CoA N-acyltransferases (Nat)"/>
    <property type="match status" value="1"/>
</dbReference>
<sequence length="79" mass="8761">MVAAEARGRRAGRALGEGALAWSREQGYAAMQFNAVVESNHAAVRHWRDLGFHILGTVPEAFQHPTLGRVGLHVMHRYL</sequence>
<dbReference type="PANTHER" id="PTHR43138">
    <property type="entry name" value="ACETYLTRANSFERASE, GNAT FAMILY"/>
    <property type="match status" value="1"/>
</dbReference>
<accession>A0A6J4V3R3</accession>
<dbReference type="PROSITE" id="PS51186">
    <property type="entry name" value="GNAT"/>
    <property type="match status" value="1"/>
</dbReference>
<dbReference type="GO" id="GO:0016747">
    <property type="term" value="F:acyltransferase activity, transferring groups other than amino-acyl groups"/>
    <property type="evidence" value="ECO:0007669"/>
    <property type="project" value="InterPro"/>
</dbReference>
<feature type="domain" description="N-acetyltransferase" evidence="1">
    <location>
        <begin position="1"/>
        <end position="79"/>
    </location>
</feature>
<evidence type="ECO:0000259" key="1">
    <source>
        <dbReference type="PROSITE" id="PS51186"/>
    </source>
</evidence>
<dbReference type="InterPro" id="IPR000182">
    <property type="entry name" value="GNAT_dom"/>
</dbReference>
<dbReference type="AlphaFoldDB" id="A0A6J4V3R3"/>
<dbReference type="InterPro" id="IPR016181">
    <property type="entry name" value="Acyl_CoA_acyltransferase"/>
</dbReference>
<organism evidence="2">
    <name type="scientific">uncultured Thermomicrobiales bacterium</name>
    <dbReference type="NCBI Taxonomy" id="1645740"/>
    <lineage>
        <taxon>Bacteria</taxon>
        <taxon>Pseudomonadati</taxon>
        <taxon>Thermomicrobiota</taxon>
        <taxon>Thermomicrobia</taxon>
        <taxon>Thermomicrobiales</taxon>
        <taxon>environmental samples</taxon>
    </lineage>
</organism>
<name>A0A6J4V3R3_9BACT</name>
<keyword evidence="2" id="KW-0808">Transferase</keyword>
<evidence type="ECO:0000313" key="2">
    <source>
        <dbReference type="EMBL" id="CAA9568143.1"/>
    </source>
</evidence>
<gene>
    <name evidence="2" type="ORF">AVDCRST_MAG19-2485</name>
</gene>